<dbReference type="Proteomes" id="UP001212170">
    <property type="component" value="Unassembled WGS sequence"/>
</dbReference>
<protein>
    <submittedName>
        <fullName evidence="7">Family 43 glycosylhydrolase</fullName>
    </submittedName>
</protein>
<sequence>MKKIQFSLGLFLVFFTLLQAQNTPKGTPPAIADKDLTAYLFVYFTGNNVEEEAVHYAVSADGYHYYHLNNNKPVIDSKTISSTGGVRDPHILRGDDGKTFYMVLTDMTSSKGWDSNRAMILLKSTDLVNWESSLVNIQTAFTGNENLKRVWAPQTIYDAKAGKYLVYFSLQYAGGPDKIYYAYANKDFTALESAPKLLFVPKSERACIDGDIIEKDGVYHLFYKTETEKAGIKVATTTDLTSGKWVENDNYLQQTKDGVEGSSVFKLNNSDDYILMYDVYTKGKYQFTKTKDLENFTVIDNDISMDFNPRHGTILPITRSELKKLTAKWRMPEKFPKLNNNPVLEGYYADPEILYSNKTKKYYIYPTSDGFDGWSGNYFKTFSSDNLTDWKDEGIIVDLRKDVSWANRNAWAPCITEKKIKGKYKYFYYFTAAQKVGVASSDNPTGPFTDSGKALVNTRPEGIKDGQEIDPDVFTDPKTGKSYLYWGNMYMAVAELNPDMVSIKKGSTKVIKVDKTYREGTYVLYRNGQYYFLWSEDDTRSPNYKVRYGISKSPLGPIEIPENNIVIQGNSAEGIYATGHNSVLQLPNKDEWYIVYHRFSYPTGIKMGDAGGFHREVCIDKLEFNQDGTIKQVVPTHTGVNAIK</sequence>
<evidence type="ECO:0000313" key="7">
    <source>
        <dbReference type="EMBL" id="MDA6070115.1"/>
    </source>
</evidence>
<dbReference type="CDD" id="cd18828">
    <property type="entry name" value="GH43_BT3675-like"/>
    <property type="match status" value="1"/>
</dbReference>
<dbReference type="CDD" id="cd08983">
    <property type="entry name" value="GH43_Bt3655-like"/>
    <property type="match status" value="1"/>
</dbReference>
<keyword evidence="6" id="KW-0732">Signal</keyword>
<evidence type="ECO:0000256" key="2">
    <source>
        <dbReference type="ARBA" id="ARBA00022651"/>
    </source>
</evidence>
<keyword evidence="2" id="KW-0858">Xylan degradation</keyword>
<evidence type="ECO:0000256" key="3">
    <source>
        <dbReference type="ARBA" id="ARBA00022801"/>
    </source>
</evidence>
<feature type="signal peptide" evidence="6">
    <location>
        <begin position="1"/>
        <end position="20"/>
    </location>
</feature>
<keyword evidence="3" id="KW-0378">Hydrolase</keyword>
<evidence type="ECO:0000256" key="5">
    <source>
        <dbReference type="ARBA" id="ARBA00023295"/>
    </source>
</evidence>
<dbReference type="PANTHER" id="PTHR43772:SF2">
    <property type="entry name" value="PUTATIVE (AFU_ORTHOLOGUE AFUA_2G04480)-RELATED"/>
    <property type="match status" value="1"/>
</dbReference>
<dbReference type="RefSeq" id="WP_271335926.1">
    <property type="nucleotide sequence ID" value="NZ_JAMZNK010000014.1"/>
</dbReference>
<evidence type="ECO:0000313" key="8">
    <source>
        <dbReference type="Proteomes" id="UP001212170"/>
    </source>
</evidence>
<dbReference type="InterPro" id="IPR006710">
    <property type="entry name" value="Glyco_hydro_43"/>
</dbReference>
<accession>A0ABT4WC82</accession>
<organism evidence="7 8">
    <name type="scientific">Flavobacterium azizsancarii</name>
    <dbReference type="NCBI Taxonomy" id="2961580"/>
    <lineage>
        <taxon>Bacteria</taxon>
        <taxon>Pseudomonadati</taxon>
        <taxon>Bacteroidota</taxon>
        <taxon>Flavobacteriia</taxon>
        <taxon>Flavobacteriales</taxon>
        <taxon>Flavobacteriaceae</taxon>
        <taxon>Flavobacterium</taxon>
    </lineage>
</organism>
<keyword evidence="5" id="KW-0326">Glycosidase</keyword>
<comment type="similarity">
    <text evidence="1">Belongs to the glycosyl hydrolase 43 family.</text>
</comment>
<evidence type="ECO:0000256" key="1">
    <source>
        <dbReference type="ARBA" id="ARBA00009865"/>
    </source>
</evidence>
<dbReference type="InterPro" id="IPR052176">
    <property type="entry name" value="Glycosyl_Hydrlase_43_Enz"/>
</dbReference>
<proteinExistence type="inferred from homology"/>
<evidence type="ECO:0000256" key="4">
    <source>
        <dbReference type="ARBA" id="ARBA00023277"/>
    </source>
</evidence>
<dbReference type="InterPro" id="IPR023296">
    <property type="entry name" value="Glyco_hydro_beta-prop_sf"/>
</dbReference>
<dbReference type="Gene3D" id="2.115.10.20">
    <property type="entry name" value="Glycosyl hydrolase domain, family 43"/>
    <property type="match status" value="2"/>
</dbReference>
<keyword evidence="2" id="KW-0624">Polysaccharide degradation</keyword>
<dbReference type="PANTHER" id="PTHR43772">
    <property type="entry name" value="ENDO-1,4-BETA-XYLANASE"/>
    <property type="match status" value="1"/>
</dbReference>
<feature type="chain" id="PRO_5045132319" evidence="6">
    <location>
        <begin position="21"/>
        <end position="644"/>
    </location>
</feature>
<comment type="caution">
    <text evidence="7">The sequence shown here is derived from an EMBL/GenBank/DDBJ whole genome shotgun (WGS) entry which is preliminary data.</text>
</comment>
<dbReference type="EMBL" id="JAMZNK010000014">
    <property type="protein sequence ID" value="MDA6070115.1"/>
    <property type="molecule type" value="Genomic_DNA"/>
</dbReference>
<name>A0ABT4WC82_9FLAO</name>
<dbReference type="SUPFAM" id="SSF75005">
    <property type="entry name" value="Arabinanase/levansucrase/invertase"/>
    <property type="match status" value="2"/>
</dbReference>
<keyword evidence="4" id="KW-0119">Carbohydrate metabolism</keyword>
<keyword evidence="8" id="KW-1185">Reference proteome</keyword>
<dbReference type="Pfam" id="PF04616">
    <property type="entry name" value="Glyco_hydro_43"/>
    <property type="match status" value="2"/>
</dbReference>
<reference evidence="7 8" key="1">
    <citation type="journal article" date="2023" name="Chemosphere">
        <title>Whole genome analysis of Flavobacterium aziz-sancarii sp. nov., isolated from Ardley Island (Antarctica), revealed a rich resistome and bioremediation potential.</title>
        <authorList>
            <person name="Otur C."/>
            <person name="Okay S."/>
            <person name="Kurt-Kizildogan A."/>
        </authorList>
    </citation>
    <scope>NUCLEOTIDE SEQUENCE [LARGE SCALE GENOMIC DNA]</scope>
    <source>
        <strain evidence="7 8">AC</strain>
    </source>
</reference>
<evidence type="ECO:0000256" key="6">
    <source>
        <dbReference type="SAM" id="SignalP"/>
    </source>
</evidence>
<gene>
    <name evidence="7" type="ORF">NJT12_10855</name>
</gene>